<comment type="caution">
    <text evidence="2">The sequence shown here is derived from an EMBL/GenBank/DDBJ whole genome shotgun (WGS) entry which is preliminary data.</text>
</comment>
<dbReference type="AlphaFoldDB" id="A0A820R5G3"/>
<evidence type="ECO:0000313" key="1">
    <source>
        <dbReference type="EMBL" id="CAF4347692.1"/>
    </source>
</evidence>
<accession>A0A820R5G3</accession>
<dbReference type="EMBL" id="CAJOBF010015449">
    <property type="protein sequence ID" value="CAF4347692.1"/>
    <property type="molecule type" value="Genomic_DNA"/>
</dbReference>
<dbReference type="Proteomes" id="UP000663842">
    <property type="component" value="Unassembled WGS sequence"/>
</dbReference>
<sequence>MMVPTKCMEIFIHLCILVNYPQEINNIKIEPQLPKYLPPPFSVLIKLVHNHISIDEIRQEVK</sequence>
<feature type="non-terminal residue" evidence="2">
    <location>
        <position position="62"/>
    </location>
</feature>
<evidence type="ECO:0000313" key="3">
    <source>
        <dbReference type="Proteomes" id="UP000663866"/>
    </source>
</evidence>
<keyword evidence="3" id="KW-1185">Reference proteome</keyword>
<reference evidence="2" key="1">
    <citation type="submission" date="2021-02" db="EMBL/GenBank/DDBJ databases">
        <authorList>
            <person name="Nowell W R."/>
        </authorList>
    </citation>
    <scope>NUCLEOTIDE SEQUENCE</scope>
</reference>
<name>A0A820R5G3_9BILA</name>
<gene>
    <name evidence="2" type="ORF">OVN521_LOCUS36849</name>
    <name evidence="1" type="ORF">UXM345_LOCUS35844</name>
</gene>
<protein>
    <submittedName>
        <fullName evidence="2">Uncharacterized protein</fullName>
    </submittedName>
</protein>
<dbReference type="EMBL" id="CAJOBG010044096">
    <property type="protein sequence ID" value="CAF4433413.1"/>
    <property type="molecule type" value="Genomic_DNA"/>
</dbReference>
<proteinExistence type="predicted"/>
<evidence type="ECO:0000313" key="2">
    <source>
        <dbReference type="EMBL" id="CAF4433413.1"/>
    </source>
</evidence>
<dbReference type="Proteomes" id="UP000663866">
    <property type="component" value="Unassembled WGS sequence"/>
</dbReference>
<organism evidence="2 3">
    <name type="scientific">Rotaria magnacalcarata</name>
    <dbReference type="NCBI Taxonomy" id="392030"/>
    <lineage>
        <taxon>Eukaryota</taxon>
        <taxon>Metazoa</taxon>
        <taxon>Spiralia</taxon>
        <taxon>Gnathifera</taxon>
        <taxon>Rotifera</taxon>
        <taxon>Eurotatoria</taxon>
        <taxon>Bdelloidea</taxon>
        <taxon>Philodinida</taxon>
        <taxon>Philodinidae</taxon>
        <taxon>Rotaria</taxon>
    </lineage>
</organism>